<dbReference type="Gene3D" id="3.40.309.10">
    <property type="entry name" value="Aldehyde Dehydrogenase, Chain A, domain 2"/>
    <property type="match status" value="1"/>
</dbReference>
<reference evidence="6 7" key="1">
    <citation type="submission" date="2013-07" db="EMBL/GenBank/DDBJ databases">
        <title>The Genome Sequence of Cryptococcus heveanensis BCC8398.</title>
        <authorList>
            <consortium name="The Broad Institute Genome Sequencing Platform"/>
            <person name="Cuomo C."/>
            <person name="Litvintseva A."/>
            <person name="Chen Y."/>
            <person name="Heitman J."/>
            <person name="Sun S."/>
            <person name="Springer D."/>
            <person name="Dromer F."/>
            <person name="Young S.K."/>
            <person name="Zeng Q."/>
            <person name="Gargeya S."/>
            <person name="Fitzgerald M."/>
            <person name="Abouelleil A."/>
            <person name="Alvarado L."/>
            <person name="Berlin A.M."/>
            <person name="Chapman S.B."/>
            <person name="Dewar J."/>
            <person name="Goldberg J."/>
            <person name="Griggs A."/>
            <person name="Gujja S."/>
            <person name="Hansen M."/>
            <person name="Howarth C."/>
            <person name="Imamovic A."/>
            <person name="Larimer J."/>
            <person name="McCowan C."/>
            <person name="Murphy C."/>
            <person name="Pearson M."/>
            <person name="Priest M."/>
            <person name="Roberts A."/>
            <person name="Saif S."/>
            <person name="Shea T."/>
            <person name="Sykes S."/>
            <person name="Wortman J."/>
            <person name="Nusbaum C."/>
            <person name="Birren B."/>
        </authorList>
    </citation>
    <scope>NUCLEOTIDE SEQUENCE [LARGE SCALE GENOMIC DNA]</scope>
    <source>
        <strain evidence="6 7">BCC8398</strain>
    </source>
</reference>
<evidence type="ECO:0000256" key="3">
    <source>
        <dbReference type="PROSITE-ProRule" id="PRU10007"/>
    </source>
</evidence>
<sequence>MSKVETRLYINNEYAAAKAGETFLIINPFDGSHVADVSSAGETDVDAAVKAAEEAQPRWAALAGTERAKIMRCFAELLRKHTPQLAQLDAQVMGRPAHGNTEGTGSAAIFDYYAGLGEHVHGTSSLLTPGFINLSVKQPFGVTVGIIPWNFPVSSFAFKAAPAVAAGNSIIIKTSEKAPLSLAYLSQYIAQAGFPPGIIQILHGGGKTGQLLSEHMRVRKLSFTGSTQTGRAILIASAKSNMKNVTLELGGKSPTIVFEDADIDKAASSCAFSIGFNSGQVCIASSRLYVHDSIHDSFVEALAKAMGQFQHGNPLEAGTTMGPQADQAQAAIVSKYIGIGKEDGVIAYGGQDTKNNFFQPTIFTDVPHGSRLNREEVFGPVVVIHRFNDENEAIRLCNDSEYGLYAAVFTQNVDRALRVAKRLESGSVGVNCNSPVTANDLPFGGWKMSGMGRENGPNGLAPWLEDKSMYVKVDGM</sequence>
<dbReference type="PROSITE" id="PS00687">
    <property type="entry name" value="ALDEHYDE_DEHYDR_GLU"/>
    <property type="match status" value="1"/>
</dbReference>
<gene>
    <name evidence="6" type="ORF">I316_07349</name>
</gene>
<keyword evidence="2 4" id="KW-0560">Oxidoreductase</keyword>
<dbReference type="InterPro" id="IPR016163">
    <property type="entry name" value="Ald_DH_C"/>
</dbReference>
<dbReference type="OrthoDB" id="310895at2759"/>
<dbReference type="InterPro" id="IPR015590">
    <property type="entry name" value="Aldehyde_DH_dom"/>
</dbReference>
<dbReference type="FunFam" id="3.40.309.10:FF:000012">
    <property type="entry name" value="Betaine aldehyde dehydrogenase"/>
    <property type="match status" value="1"/>
</dbReference>
<dbReference type="Pfam" id="PF00171">
    <property type="entry name" value="Aldedh"/>
    <property type="match status" value="1"/>
</dbReference>
<name>A0A1B9GIV8_9TREE</name>
<dbReference type="FunFam" id="3.40.605.10:FF:000007">
    <property type="entry name" value="NAD/NADP-dependent betaine aldehyde dehydrogenase"/>
    <property type="match status" value="1"/>
</dbReference>
<accession>A0A1B9GIV8</accession>
<protein>
    <recommendedName>
        <fullName evidence="5">Aldehyde dehydrogenase domain-containing protein</fullName>
    </recommendedName>
</protein>
<dbReference type="STRING" id="1296120.A0A1B9GIV8"/>
<dbReference type="InterPro" id="IPR016161">
    <property type="entry name" value="Ald_DH/histidinol_DH"/>
</dbReference>
<keyword evidence="7" id="KW-1185">Reference proteome</keyword>
<evidence type="ECO:0000313" key="7">
    <source>
        <dbReference type="Proteomes" id="UP000092666"/>
    </source>
</evidence>
<dbReference type="InterPro" id="IPR016162">
    <property type="entry name" value="Ald_DH_N"/>
</dbReference>
<feature type="domain" description="Aldehyde dehydrogenase" evidence="5">
    <location>
        <begin position="18"/>
        <end position="468"/>
    </location>
</feature>
<evidence type="ECO:0000256" key="2">
    <source>
        <dbReference type="ARBA" id="ARBA00023002"/>
    </source>
</evidence>
<evidence type="ECO:0000256" key="1">
    <source>
        <dbReference type="ARBA" id="ARBA00009986"/>
    </source>
</evidence>
<comment type="similarity">
    <text evidence="1 4">Belongs to the aldehyde dehydrogenase family.</text>
</comment>
<dbReference type="InterPro" id="IPR029510">
    <property type="entry name" value="Ald_DH_CS_GLU"/>
</dbReference>
<dbReference type="EMBL" id="KV700139">
    <property type="protein sequence ID" value="OCF30943.1"/>
    <property type="molecule type" value="Genomic_DNA"/>
</dbReference>
<dbReference type="Gene3D" id="3.40.605.10">
    <property type="entry name" value="Aldehyde Dehydrogenase, Chain A, domain 1"/>
    <property type="match status" value="1"/>
</dbReference>
<proteinExistence type="inferred from homology"/>
<evidence type="ECO:0000313" key="6">
    <source>
        <dbReference type="EMBL" id="OCF30943.1"/>
    </source>
</evidence>
<evidence type="ECO:0000256" key="4">
    <source>
        <dbReference type="RuleBase" id="RU003345"/>
    </source>
</evidence>
<dbReference type="SUPFAM" id="SSF53720">
    <property type="entry name" value="ALDH-like"/>
    <property type="match status" value="1"/>
</dbReference>
<feature type="active site" evidence="3">
    <location>
        <position position="248"/>
    </location>
</feature>
<dbReference type="GO" id="GO:0016620">
    <property type="term" value="F:oxidoreductase activity, acting on the aldehyde or oxo group of donors, NAD or NADP as acceptor"/>
    <property type="evidence" value="ECO:0007669"/>
    <property type="project" value="InterPro"/>
</dbReference>
<evidence type="ECO:0000259" key="5">
    <source>
        <dbReference type="Pfam" id="PF00171"/>
    </source>
</evidence>
<dbReference type="PANTHER" id="PTHR11699">
    <property type="entry name" value="ALDEHYDE DEHYDROGENASE-RELATED"/>
    <property type="match status" value="1"/>
</dbReference>
<dbReference type="Proteomes" id="UP000092666">
    <property type="component" value="Unassembled WGS sequence"/>
</dbReference>
<dbReference type="AlphaFoldDB" id="A0A1B9GIV8"/>
<reference evidence="7" key="2">
    <citation type="submission" date="2013-12" db="EMBL/GenBank/DDBJ databases">
        <title>Evolution of pathogenesis and genome organization in the Tremellales.</title>
        <authorList>
            <person name="Cuomo C."/>
            <person name="Litvintseva A."/>
            <person name="Heitman J."/>
            <person name="Chen Y."/>
            <person name="Sun S."/>
            <person name="Springer D."/>
            <person name="Dromer F."/>
            <person name="Young S."/>
            <person name="Zeng Q."/>
            <person name="Chapman S."/>
            <person name="Gujja S."/>
            <person name="Saif S."/>
            <person name="Birren B."/>
        </authorList>
    </citation>
    <scope>NUCLEOTIDE SEQUENCE [LARGE SCALE GENOMIC DNA]</scope>
    <source>
        <strain evidence="7">BCC8398</strain>
    </source>
</reference>
<organism evidence="6 7">
    <name type="scientific">Kwoniella heveanensis BCC8398</name>
    <dbReference type="NCBI Taxonomy" id="1296120"/>
    <lineage>
        <taxon>Eukaryota</taxon>
        <taxon>Fungi</taxon>
        <taxon>Dikarya</taxon>
        <taxon>Basidiomycota</taxon>
        <taxon>Agaricomycotina</taxon>
        <taxon>Tremellomycetes</taxon>
        <taxon>Tremellales</taxon>
        <taxon>Cryptococcaceae</taxon>
        <taxon>Kwoniella</taxon>
    </lineage>
</organism>